<reference evidence="4" key="2">
    <citation type="submission" date="2023-05" db="EMBL/GenBank/DDBJ databases">
        <authorList>
            <consortium name="Lawrence Berkeley National Laboratory"/>
            <person name="Steindorff A."/>
            <person name="Hensen N."/>
            <person name="Bonometti L."/>
            <person name="Westerberg I."/>
            <person name="Brannstrom I.O."/>
            <person name="Guillou S."/>
            <person name="Cros-Aarteil S."/>
            <person name="Calhoun S."/>
            <person name="Haridas S."/>
            <person name="Kuo A."/>
            <person name="Mondo S."/>
            <person name="Pangilinan J."/>
            <person name="Riley R."/>
            <person name="Labutti K."/>
            <person name="Andreopoulos B."/>
            <person name="Lipzen A."/>
            <person name="Chen C."/>
            <person name="Yanf M."/>
            <person name="Daum C."/>
            <person name="Ng V."/>
            <person name="Clum A."/>
            <person name="Ohm R."/>
            <person name="Martin F."/>
            <person name="Silar P."/>
            <person name="Natvig D."/>
            <person name="Lalanne C."/>
            <person name="Gautier V."/>
            <person name="Ament-Velasquez S.L."/>
            <person name="Kruys A."/>
            <person name="Hutchinson M.I."/>
            <person name="Powell A.J."/>
            <person name="Barry K."/>
            <person name="Miller A.N."/>
            <person name="Grigoriev I.V."/>
            <person name="Debuchy R."/>
            <person name="Gladieux P."/>
            <person name="Thoren M.H."/>
            <person name="Johannesson H."/>
        </authorList>
    </citation>
    <scope>NUCLEOTIDE SEQUENCE</scope>
    <source>
        <strain evidence="4">CBS 892.96</strain>
    </source>
</reference>
<protein>
    <recommendedName>
        <fullName evidence="6">NACHT domain-containing protein</fullName>
    </recommendedName>
</protein>
<dbReference type="InterPro" id="IPR027417">
    <property type="entry name" value="P-loop_NTPase"/>
</dbReference>
<evidence type="ECO:0000256" key="1">
    <source>
        <dbReference type="ARBA" id="ARBA00022737"/>
    </source>
</evidence>
<evidence type="ECO:0000313" key="5">
    <source>
        <dbReference type="Proteomes" id="UP001302321"/>
    </source>
</evidence>
<dbReference type="SUPFAM" id="SSF52540">
    <property type="entry name" value="P-loop containing nucleoside triphosphate hydrolases"/>
    <property type="match status" value="1"/>
</dbReference>
<evidence type="ECO:0000259" key="2">
    <source>
        <dbReference type="Pfam" id="PF24883"/>
    </source>
</evidence>
<keyword evidence="5" id="KW-1185">Reference proteome</keyword>
<dbReference type="EMBL" id="MU866706">
    <property type="protein sequence ID" value="KAK4170920.1"/>
    <property type="molecule type" value="Genomic_DNA"/>
</dbReference>
<feature type="domain" description="DUF7791" evidence="3">
    <location>
        <begin position="607"/>
        <end position="761"/>
    </location>
</feature>
<gene>
    <name evidence="4" type="ORF">QBC36DRAFT_109837</name>
</gene>
<dbReference type="Pfam" id="PF25053">
    <property type="entry name" value="DUF7791"/>
    <property type="match status" value="1"/>
</dbReference>
<dbReference type="Gene3D" id="3.40.50.300">
    <property type="entry name" value="P-loop containing nucleotide triphosphate hydrolases"/>
    <property type="match status" value="1"/>
</dbReference>
<comment type="caution">
    <text evidence="4">The sequence shown here is derived from an EMBL/GenBank/DDBJ whole genome shotgun (WGS) entry which is preliminary data.</text>
</comment>
<name>A0AAN7A2H4_9PEZI</name>
<dbReference type="AlphaFoldDB" id="A0AAN7A2H4"/>
<reference evidence="4" key="1">
    <citation type="journal article" date="2023" name="Mol. Phylogenet. Evol.">
        <title>Genome-scale phylogeny and comparative genomics of the fungal order Sordariales.</title>
        <authorList>
            <person name="Hensen N."/>
            <person name="Bonometti L."/>
            <person name="Westerberg I."/>
            <person name="Brannstrom I.O."/>
            <person name="Guillou S."/>
            <person name="Cros-Aarteil S."/>
            <person name="Calhoun S."/>
            <person name="Haridas S."/>
            <person name="Kuo A."/>
            <person name="Mondo S."/>
            <person name="Pangilinan J."/>
            <person name="Riley R."/>
            <person name="LaButti K."/>
            <person name="Andreopoulos B."/>
            <person name="Lipzen A."/>
            <person name="Chen C."/>
            <person name="Yan M."/>
            <person name="Daum C."/>
            <person name="Ng V."/>
            <person name="Clum A."/>
            <person name="Steindorff A."/>
            <person name="Ohm R.A."/>
            <person name="Martin F."/>
            <person name="Silar P."/>
            <person name="Natvig D.O."/>
            <person name="Lalanne C."/>
            <person name="Gautier V."/>
            <person name="Ament-Velasquez S.L."/>
            <person name="Kruys A."/>
            <person name="Hutchinson M.I."/>
            <person name="Powell A.J."/>
            <person name="Barry K."/>
            <person name="Miller A.N."/>
            <person name="Grigoriev I.V."/>
            <person name="Debuchy R."/>
            <person name="Gladieux P."/>
            <person name="Hiltunen Thoren M."/>
            <person name="Johannesson H."/>
        </authorList>
    </citation>
    <scope>NUCLEOTIDE SEQUENCE</scope>
    <source>
        <strain evidence="4">CBS 892.96</strain>
    </source>
</reference>
<feature type="domain" description="Nephrocystin 3-like N-terminal" evidence="2">
    <location>
        <begin position="306"/>
        <end position="497"/>
    </location>
</feature>
<evidence type="ECO:0000313" key="4">
    <source>
        <dbReference type="EMBL" id="KAK4170920.1"/>
    </source>
</evidence>
<accession>A0AAN7A2H4</accession>
<evidence type="ECO:0008006" key="6">
    <source>
        <dbReference type="Google" id="ProtNLM"/>
    </source>
</evidence>
<sequence length="988" mass="110895">MDALAAIALSGNILQFVEFAIKLLRSSAELYSKEDLVKHATIRESISRMRDIANEKITRCNEFEHKFRLAFAGQPLPEEVRRNDALILNLCSQCQDIAQSIQDILEKLKVPSNSPSRGWQSLLAAIRTVLSEREIESHVARLTEIKSTLASTVLSSLSAKVDFILIQQSERFKALSEENQRIVTTLLHVQNHLTTDFRSQVSALSLLLSRVEAVVFRQQSAGAATTDRQSKSNVELAVDGGISAVERKLRREVTKSLLDMLAFNTIRDRFEGITEAHKSTFGWIFQTSPPLLNFTTEDDDEQRPASFTTWLTDQPGIYWINGKAASGKSTLMKYIVSHRDTARLLRSWASNTPASMGNLRVASFFFWSSGTKEQRSQAGLLRSILYELLIQDPELVPTVFPEQWSTLYSRSLGFRFDWDNGNGIPSSSVFMDQKFSWRLSQLETALRMLVCQDQIPLKICLFVDGLDEYEGDDGEIAALFAQVTKSSDNIKCCVSSRPHTVFVNAFSNVPSLRLQDLTYPDIKQYVSDKLEADSRMRQLAICYPQDIRDLIHEIVSSASGVFLWVRLVVASLLRGLGNDDGIEDLQARLRILPKDLESLYRHMLLRVEEVYEQEASRIFLIVGSATSPRWDDWAGVIPLTALALHFAVEDHPSLALTAPMHFISHTDIISRSRAIISKLAARCGGLLEAQTVNKRVGYDRVAIGFMHRTVKDFLQRPENQSFLHGRAATKTAGDPGLFSPDFAILKSIVLVLKAQAAPIQTVSNHADALLNVGILHARRVESLSSDTAPGQVNAVIDELIKTAYHWIKFCSTSRPIFHPGCTKYTIAVECGLPHYLRYVLQQDNIIQKQDLEKAGKRSLLSLAIARTGRERYRNPRVVESLVDFGADPEEALRFVISYLSEKGYEATPDDDPDGDGKQNLLASSHSLLLKVLPLQQKPAQVPDLSFLRTYPGGWEEVLNVAESIRQTETKKKRWIGLRGVLQGRRWLS</sequence>
<dbReference type="InterPro" id="IPR056884">
    <property type="entry name" value="NPHP3-like_N"/>
</dbReference>
<dbReference type="InterPro" id="IPR056693">
    <property type="entry name" value="DUF7791"/>
</dbReference>
<proteinExistence type="predicted"/>
<dbReference type="PANTHER" id="PTHR10039:SF5">
    <property type="entry name" value="NACHT DOMAIN-CONTAINING PROTEIN"/>
    <property type="match status" value="1"/>
</dbReference>
<dbReference type="Proteomes" id="UP001302321">
    <property type="component" value="Unassembled WGS sequence"/>
</dbReference>
<keyword evidence="1" id="KW-0677">Repeat</keyword>
<dbReference type="PANTHER" id="PTHR10039">
    <property type="entry name" value="AMELOGENIN"/>
    <property type="match status" value="1"/>
</dbReference>
<organism evidence="4 5">
    <name type="scientific">Triangularia setosa</name>
    <dbReference type="NCBI Taxonomy" id="2587417"/>
    <lineage>
        <taxon>Eukaryota</taxon>
        <taxon>Fungi</taxon>
        <taxon>Dikarya</taxon>
        <taxon>Ascomycota</taxon>
        <taxon>Pezizomycotina</taxon>
        <taxon>Sordariomycetes</taxon>
        <taxon>Sordariomycetidae</taxon>
        <taxon>Sordariales</taxon>
        <taxon>Podosporaceae</taxon>
        <taxon>Triangularia</taxon>
    </lineage>
</organism>
<dbReference type="Pfam" id="PF24883">
    <property type="entry name" value="NPHP3_N"/>
    <property type="match status" value="1"/>
</dbReference>
<evidence type="ECO:0000259" key="3">
    <source>
        <dbReference type="Pfam" id="PF25053"/>
    </source>
</evidence>